<dbReference type="GO" id="GO:0019379">
    <property type="term" value="P:sulfate assimilation, phosphoadenylyl sulfate reduction by phosphoadenylyl-sulfate reductase (thioredoxin)"/>
    <property type="evidence" value="ECO:0007669"/>
    <property type="project" value="TreeGrafter"/>
</dbReference>
<feature type="binding site" evidence="6">
    <location>
        <begin position="227"/>
        <end position="234"/>
    </location>
    <ligand>
        <name>ATP</name>
        <dbReference type="ChEBI" id="CHEBI:30616"/>
    </ligand>
</feature>
<reference evidence="8 9" key="1">
    <citation type="submission" date="2020-12" db="EMBL/GenBank/DDBJ databases">
        <title>FDA dAtabase for Regulatory Grade micrObial Sequences (FDA-ARGOS): Supporting development and validation of Infectious Disease Dx tests.</title>
        <authorList>
            <person name="Nelson B."/>
            <person name="Plummer A."/>
            <person name="Tallon L."/>
            <person name="Sadzewicz L."/>
            <person name="Zhao X."/>
            <person name="Boylan J."/>
            <person name="Ott S."/>
            <person name="Bowen H."/>
            <person name="Vavikolanu K."/>
            <person name="Mehta A."/>
            <person name="Aluvathingal J."/>
            <person name="Nadendla S."/>
            <person name="Myers T."/>
            <person name="Yan Y."/>
            <person name="Sichtig H."/>
        </authorList>
    </citation>
    <scope>NUCLEOTIDE SEQUENCE [LARGE SCALE GENOMIC DNA]</scope>
    <source>
        <strain evidence="8 9">FDAARGOS_1049</strain>
        <plasmid evidence="8 9">unnamed</plasmid>
    </source>
</reference>
<dbReference type="InterPro" id="IPR000182">
    <property type="entry name" value="GNAT_dom"/>
</dbReference>
<dbReference type="AlphaFoldDB" id="A0A7T4TC54"/>
<dbReference type="HAMAP" id="MF_00065">
    <property type="entry name" value="Adenylyl_sulf_kinase"/>
    <property type="match status" value="1"/>
</dbReference>
<dbReference type="InterPro" id="IPR002891">
    <property type="entry name" value="APS"/>
</dbReference>
<dbReference type="PANTHER" id="PTHR42700">
    <property type="entry name" value="SULFATE ADENYLYLTRANSFERASE"/>
    <property type="match status" value="1"/>
</dbReference>
<dbReference type="PANTHER" id="PTHR42700:SF1">
    <property type="entry name" value="SULFATE ADENYLYLTRANSFERASE"/>
    <property type="match status" value="1"/>
</dbReference>
<evidence type="ECO:0000256" key="1">
    <source>
        <dbReference type="ARBA" id="ARBA00001823"/>
    </source>
</evidence>
<dbReference type="GO" id="GO:0010134">
    <property type="term" value="P:sulfate assimilation via adenylyl sulfate reduction"/>
    <property type="evidence" value="ECO:0007669"/>
    <property type="project" value="TreeGrafter"/>
</dbReference>
<evidence type="ECO:0000259" key="7">
    <source>
        <dbReference type="PROSITE" id="PS51186"/>
    </source>
</evidence>
<dbReference type="CDD" id="cd02027">
    <property type="entry name" value="APSK"/>
    <property type="match status" value="1"/>
</dbReference>
<keyword evidence="8" id="KW-0614">Plasmid</keyword>
<feature type="domain" description="N-acetyltransferase" evidence="7">
    <location>
        <begin position="5"/>
        <end position="146"/>
    </location>
</feature>
<keyword evidence="4 6" id="KW-0547">Nucleotide-binding</keyword>
<keyword evidence="5 6" id="KW-0067">ATP-binding</keyword>
<dbReference type="InterPro" id="IPR016181">
    <property type="entry name" value="Acyl_CoA_acyltransferase"/>
</dbReference>
<organism evidence="8 9">
    <name type="scientific">Paraburkholderia ginsengisoli</name>
    <dbReference type="NCBI Taxonomy" id="311231"/>
    <lineage>
        <taxon>Bacteria</taxon>
        <taxon>Pseudomonadati</taxon>
        <taxon>Pseudomonadota</taxon>
        <taxon>Betaproteobacteria</taxon>
        <taxon>Burkholderiales</taxon>
        <taxon>Burkholderiaceae</taxon>
        <taxon>Paraburkholderia</taxon>
    </lineage>
</organism>
<dbReference type="InterPro" id="IPR050512">
    <property type="entry name" value="Sulf_AdTrans/APS_kinase"/>
</dbReference>
<sequence length="405" mass="43486">MHASLTVANREHEPLIDAFLKLVPAHERANFVGDIAQYCSDSAKAGFLFIVLSGEAIVAMSSLSPLTPTLVETRTCFVAPEYRGFGLQRLMHEARAVAIQQRWGLSCGAVSAVKRTTAATVDNLLALGFTPWVQPHPAVYGPCQACDHGSAEPACCCNFFYCESQNLYELSTSLTQSPIRKLTGSRGRVLVVDCSSITMPSSLAVTNTFRSSQGSGGPSPVVFWLTGISGAGKSTIARSMARQFGCFGWRLCVLDGDDLRAKLNADLGFSDEHRAENVRRIAEVAALMADAGLIVAVSCISPQASFRDVARRAIGDARFIEVHIDTPLAVAEARDPKGLYGLARAGKITGFTGVHAPYEEPCAPEVRIDTTRLTVDEAAAMIRDYYVAKHIVGSTVVPQAKTSQE</sequence>
<dbReference type="GO" id="GO:0016747">
    <property type="term" value="F:acyltransferase activity, transferring groups other than amino-acyl groups"/>
    <property type="evidence" value="ECO:0007669"/>
    <property type="project" value="InterPro"/>
</dbReference>
<evidence type="ECO:0000313" key="9">
    <source>
        <dbReference type="Proteomes" id="UP000595610"/>
    </source>
</evidence>
<evidence type="ECO:0000256" key="5">
    <source>
        <dbReference type="ARBA" id="ARBA00022840"/>
    </source>
</evidence>
<dbReference type="NCBIfam" id="TIGR00455">
    <property type="entry name" value="apsK"/>
    <property type="match status" value="1"/>
</dbReference>
<dbReference type="NCBIfam" id="NF003013">
    <property type="entry name" value="PRK03846.1"/>
    <property type="match status" value="1"/>
</dbReference>
<dbReference type="InterPro" id="IPR027417">
    <property type="entry name" value="P-loop_NTPase"/>
</dbReference>
<evidence type="ECO:0000256" key="6">
    <source>
        <dbReference type="HAMAP-Rule" id="MF_00065"/>
    </source>
</evidence>
<dbReference type="GO" id="GO:0004781">
    <property type="term" value="F:sulfate adenylyltransferase (ATP) activity"/>
    <property type="evidence" value="ECO:0007669"/>
    <property type="project" value="TreeGrafter"/>
</dbReference>
<comment type="similarity">
    <text evidence="6">Belongs to the APS kinase family.</text>
</comment>
<dbReference type="GO" id="GO:0004020">
    <property type="term" value="F:adenylylsulfate kinase activity"/>
    <property type="evidence" value="ECO:0007669"/>
    <property type="project" value="UniProtKB-UniRule"/>
</dbReference>
<dbReference type="Proteomes" id="UP000595610">
    <property type="component" value="Plasmid unnamed"/>
</dbReference>
<dbReference type="GO" id="GO:0005524">
    <property type="term" value="F:ATP binding"/>
    <property type="evidence" value="ECO:0007669"/>
    <property type="project" value="UniProtKB-UniRule"/>
</dbReference>
<keyword evidence="9" id="KW-1185">Reference proteome</keyword>
<dbReference type="SUPFAM" id="SSF52540">
    <property type="entry name" value="P-loop containing nucleoside triphosphate hydrolases"/>
    <property type="match status" value="1"/>
</dbReference>
<dbReference type="GO" id="GO:0005737">
    <property type="term" value="C:cytoplasm"/>
    <property type="evidence" value="ECO:0007669"/>
    <property type="project" value="TreeGrafter"/>
</dbReference>
<dbReference type="InterPro" id="IPR059117">
    <property type="entry name" value="APS_kinase_dom"/>
</dbReference>
<keyword evidence="3 6" id="KW-0808">Transferase</keyword>
<evidence type="ECO:0000256" key="3">
    <source>
        <dbReference type="ARBA" id="ARBA00022679"/>
    </source>
</evidence>
<feature type="active site" description="Phosphoserine intermediate" evidence="6">
    <location>
        <position position="301"/>
    </location>
</feature>
<dbReference type="KEGG" id="pgis:I6I06_29200"/>
<dbReference type="GO" id="GO:0070814">
    <property type="term" value="P:hydrogen sulfide biosynthetic process"/>
    <property type="evidence" value="ECO:0007669"/>
    <property type="project" value="UniProtKB-UniRule"/>
</dbReference>
<geneLocation type="plasmid" evidence="8 9">
    <name>unnamed</name>
</geneLocation>
<comment type="catalytic activity">
    <reaction evidence="1 6">
        <text>adenosine 5'-phosphosulfate + ATP = 3'-phosphoadenylyl sulfate + ADP + H(+)</text>
        <dbReference type="Rhea" id="RHEA:24152"/>
        <dbReference type="ChEBI" id="CHEBI:15378"/>
        <dbReference type="ChEBI" id="CHEBI:30616"/>
        <dbReference type="ChEBI" id="CHEBI:58243"/>
        <dbReference type="ChEBI" id="CHEBI:58339"/>
        <dbReference type="ChEBI" id="CHEBI:456216"/>
        <dbReference type="EC" id="2.7.1.25"/>
    </reaction>
</comment>
<dbReference type="Gene3D" id="3.40.50.300">
    <property type="entry name" value="P-loop containing nucleotide triphosphate hydrolases"/>
    <property type="match status" value="1"/>
</dbReference>
<dbReference type="PROSITE" id="PS51186">
    <property type="entry name" value="GNAT"/>
    <property type="match status" value="1"/>
</dbReference>
<proteinExistence type="inferred from homology"/>
<comment type="pathway">
    <text evidence="6">Sulfur metabolism; hydrogen sulfide biosynthesis; sulfite from sulfate: step 2/3.</text>
</comment>
<keyword evidence="6 8" id="KW-0418">Kinase</keyword>
<evidence type="ECO:0000256" key="2">
    <source>
        <dbReference type="ARBA" id="ARBA00012121"/>
    </source>
</evidence>
<name>A0A7T4TC54_9BURK</name>
<accession>A0A7T4TC54</accession>
<protein>
    <recommendedName>
        <fullName evidence="2 6">Adenylyl-sulfate kinase</fullName>
        <ecNumber evidence="2 6">2.7.1.25</ecNumber>
    </recommendedName>
    <alternativeName>
        <fullName evidence="6">APS kinase</fullName>
    </alternativeName>
    <alternativeName>
        <fullName evidence="6">ATP adenosine-5'-phosphosulfate 3'-phosphotransferase</fullName>
    </alternativeName>
    <alternativeName>
        <fullName evidence="6">Adenosine-5'-phosphosulfate kinase</fullName>
    </alternativeName>
</protein>
<gene>
    <name evidence="6 8" type="primary">cysC</name>
    <name evidence="8" type="ORF">I6I06_29200</name>
</gene>
<evidence type="ECO:0000313" key="8">
    <source>
        <dbReference type="EMBL" id="QQC67892.1"/>
    </source>
</evidence>
<evidence type="ECO:0000256" key="4">
    <source>
        <dbReference type="ARBA" id="ARBA00022741"/>
    </source>
</evidence>
<dbReference type="UniPathway" id="UPA00140">
    <property type="reaction ID" value="UER00205"/>
</dbReference>
<dbReference type="SUPFAM" id="SSF55729">
    <property type="entry name" value="Acyl-CoA N-acyltransferases (Nat)"/>
    <property type="match status" value="1"/>
</dbReference>
<comment type="function">
    <text evidence="6">Catalyzes the synthesis of activated sulfate.</text>
</comment>
<dbReference type="EMBL" id="CP066077">
    <property type="protein sequence ID" value="QQC67892.1"/>
    <property type="molecule type" value="Genomic_DNA"/>
</dbReference>
<dbReference type="Pfam" id="PF01583">
    <property type="entry name" value="APS_kinase"/>
    <property type="match status" value="1"/>
</dbReference>
<keyword evidence="6" id="KW-0597">Phosphoprotein</keyword>
<dbReference type="EC" id="2.7.1.25" evidence="2 6"/>